<dbReference type="Pfam" id="PF13217">
    <property type="entry name" value="DUF4025"/>
    <property type="match status" value="1"/>
</dbReference>
<dbReference type="InterPro" id="IPR025100">
    <property type="entry name" value="DUF4025"/>
</dbReference>
<evidence type="ECO:0000313" key="1">
    <source>
        <dbReference type="EMBL" id="NIK14981.1"/>
    </source>
</evidence>
<gene>
    <name evidence="1" type="ORF">BDD39_001491</name>
</gene>
<dbReference type="Proteomes" id="UP000532769">
    <property type="component" value="Unassembled WGS sequence"/>
</dbReference>
<name>A0A846MD95_9BACL</name>
<proteinExistence type="predicted"/>
<keyword evidence="2" id="KW-1185">Reference proteome</keyword>
<accession>A0A846MD95</accession>
<organism evidence="1 2">
    <name type="scientific">Saccharococcus thermophilus</name>
    <dbReference type="NCBI Taxonomy" id="29396"/>
    <lineage>
        <taxon>Bacteria</taxon>
        <taxon>Bacillati</taxon>
        <taxon>Bacillota</taxon>
        <taxon>Bacilli</taxon>
        <taxon>Bacillales</taxon>
        <taxon>Anoxybacillaceae</taxon>
        <taxon>Saccharococcus</taxon>
    </lineage>
</organism>
<dbReference type="EMBL" id="JAASRS010000001">
    <property type="protein sequence ID" value="NIK14981.1"/>
    <property type="molecule type" value="Genomic_DNA"/>
</dbReference>
<sequence>MMEKNEQSQIAGKQYAPSDEEASSFFASAFASALAETHEQVSDVYAEGTVEAVIDNAGGKDIPLSRERKQ</sequence>
<comment type="caution">
    <text evidence="1">The sequence shown here is derived from an EMBL/GenBank/DDBJ whole genome shotgun (WGS) entry which is preliminary data.</text>
</comment>
<evidence type="ECO:0000313" key="2">
    <source>
        <dbReference type="Proteomes" id="UP000532769"/>
    </source>
</evidence>
<protein>
    <submittedName>
        <fullName evidence="1">Uncharacterized protein</fullName>
    </submittedName>
</protein>
<dbReference type="AlphaFoldDB" id="A0A846MD95"/>
<reference evidence="1 2" key="1">
    <citation type="submission" date="2020-03" db="EMBL/GenBank/DDBJ databases">
        <title>Genomic Encyclopedia of Archaeal and Bacterial Type Strains, Phase II (KMG-II): from individual species to whole genera.</title>
        <authorList>
            <person name="Goeker M."/>
        </authorList>
    </citation>
    <scope>NUCLEOTIDE SEQUENCE [LARGE SCALE GENOMIC DNA]</scope>
    <source>
        <strain evidence="1 2">DSM 4749</strain>
    </source>
</reference>